<dbReference type="AlphaFoldDB" id="A0A4P2R419"/>
<gene>
    <name evidence="2" type="ORF">SOCE836_100450</name>
</gene>
<reference evidence="2 3" key="1">
    <citation type="submission" date="2015-09" db="EMBL/GenBank/DDBJ databases">
        <title>Sorangium comparison.</title>
        <authorList>
            <person name="Zaburannyi N."/>
            <person name="Bunk B."/>
            <person name="Overmann J."/>
            <person name="Mueller R."/>
        </authorList>
    </citation>
    <scope>NUCLEOTIDE SEQUENCE [LARGE SCALE GENOMIC DNA]</scope>
    <source>
        <strain evidence="2 3">So ce836</strain>
    </source>
</reference>
<evidence type="ECO:0000313" key="3">
    <source>
        <dbReference type="Proteomes" id="UP000295497"/>
    </source>
</evidence>
<accession>A0A4P2R419</accession>
<sequence length="119" mass="12657">MSSDPDRDDPKEDLKQGLSLLWRAARKTAVDLRKDLDRTSVGKAIDDAGRELVRAATNVVGRIGAELSKGPPPAAPPREERPDGGAGADAPEARPTGPTPEDPGFRIAVDPEDKGEKPR</sequence>
<name>A0A4P2R419_SORCE</name>
<dbReference type="EMBL" id="CP012672">
    <property type="protein sequence ID" value="AUX37809.1"/>
    <property type="molecule type" value="Genomic_DNA"/>
</dbReference>
<dbReference type="RefSeq" id="WP_129580369.1">
    <property type="nucleotide sequence ID" value="NZ_CP012672.1"/>
</dbReference>
<proteinExistence type="predicted"/>
<protein>
    <submittedName>
        <fullName evidence="2">Uncharacterized protein</fullName>
    </submittedName>
</protein>
<feature type="region of interest" description="Disordered" evidence="1">
    <location>
        <begin position="63"/>
        <end position="119"/>
    </location>
</feature>
<organism evidence="2 3">
    <name type="scientific">Sorangium cellulosum</name>
    <name type="common">Polyangium cellulosum</name>
    <dbReference type="NCBI Taxonomy" id="56"/>
    <lineage>
        <taxon>Bacteria</taxon>
        <taxon>Pseudomonadati</taxon>
        <taxon>Myxococcota</taxon>
        <taxon>Polyangia</taxon>
        <taxon>Polyangiales</taxon>
        <taxon>Polyangiaceae</taxon>
        <taxon>Sorangium</taxon>
    </lineage>
</organism>
<evidence type="ECO:0000313" key="2">
    <source>
        <dbReference type="EMBL" id="AUX37809.1"/>
    </source>
</evidence>
<dbReference type="Proteomes" id="UP000295497">
    <property type="component" value="Chromosome"/>
</dbReference>
<evidence type="ECO:0000256" key="1">
    <source>
        <dbReference type="SAM" id="MobiDB-lite"/>
    </source>
</evidence>
<feature type="compositionally biased region" description="Basic and acidic residues" evidence="1">
    <location>
        <begin position="109"/>
        <end position="119"/>
    </location>
</feature>